<evidence type="ECO:0008006" key="2">
    <source>
        <dbReference type="Google" id="ProtNLM"/>
    </source>
</evidence>
<dbReference type="PROSITE" id="PS00018">
    <property type="entry name" value="EF_HAND_1"/>
    <property type="match status" value="1"/>
</dbReference>
<evidence type="ECO:0000313" key="1">
    <source>
        <dbReference type="EMBL" id="GAH08233.1"/>
    </source>
</evidence>
<proteinExistence type="predicted"/>
<dbReference type="SUPFAM" id="SSF47473">
    <property type="entry name" value="EF-hand"/>
    <property type="match status" value="1"/>
</dbReference>
<organism evidence="1">
    <name type="scientific">marine sediment metagenome</name>
    <dbReference type="NCBI Taxonomy" id="412755"/>
    <lineage>
        <taxon>unclassified sequences</taxon>
        <taxon>metagenomes</taxon>
        <taxon>ecological metagenomes</taxon>
    </lineage>
</organism>
<name>X1EHV2_9ZZZZ</name>
<sequence length="183" mass="18766">MFFGVDGPYWTLEDDAIANGGDGDGEFDENEANADAVGVAISNASLALALFSPTNNTGNAIKYIALKATADHLGFVGADVFQIEGSTIAVSLNIATGTGVTSVTPVMNFSGELFGLFDANADGVITVGELRELNGQAADSSTEYGLVGDLLYETTDDQDDEVSLAEVVRILDTSGAGGLSVAE</sequence>
<dbReference type="InterPro" id="IPR011992">
    <property type="entry name" value="EF-hand-dom_pair"/>
</dbReference>
<dbReference type="EMBL" id="BART01029561">
    <property type="protein sequence ID" value="GAH08233.1"/>
    <property type="molecule type" value="Genomic_DNA"/>
</dbReference>
<dbReference type="AlphaFoldDB" id="X1EHV2"/>
<feature type="non-terminal residue" evidence="1">
    <location>
        <position position="183"/>
    </location>
</feature>
<gene>
    <name evidence="1" type="ORF">S01H4_51837</name>
</gene>
<dbReference type="InterPro" id="IPR018247">
    <property type="entry name" value="EF_Hand_1_Ca_BS"/>
</dbReference>
<accession>X1EHV2</accession>
<dbReference type="Gene3D" id="1.10.238.10">
    <property type="entry name" value="EF-hand"/>
    <property type="match status" value="1"/>
</dbReference>
<reference evidence="1" key="1">
    <citation type="journal article" date="2014" name="Front. Microbiol.">
        <title>High frequency of phylogenetically diverse reductive dehalogenase-homologous genes in deep subseafloor sedimentary metagenomes.</title>
        <authorList>
            <person name="Kawai M."/>
            <person name="Futagami T."/>
            <person name="Toyoda A."/>
            <person name="Takaki Y."/>
            <person name="Nishi S."/>
            <person name="Hori S."/>
            <person name="Arai W."/>
            <person name="Tsubouchi T."/>
            <person name="Morono Y."/>
            <person name="Uchiyama I."/>
            <person name="Ito T."/>
            <person name="Fujiyama A."/>
            <person name="Inagaki F."/>
            <person name="Takami H."/>
        </authorList>
    </citation>
    <scope>NUCLEOTIDE SEQUENCE</scope>
    <source>
        <strain evidence="1">Expedition CK06-06</strain>
    </source>
</reference>
<protein>
    <recommendedName>
        <fullName evidence="2">EF-hand domain-containing protein</fullName>
    </recommendedName>
</protein>
<comment type="caution">
    <text evidence="1">The sequence shown here is derived from an EMBL/GenBank/DDBJ whole genome shotgun (WGS) entry which is preliminary data.</text>
</comment>